<keyword evidence="2 4" id="KW-0479">Metal-binding</keyword>
<dbReference type="Pfam" id="PF21342">
    <property type="entry name" value="SoxA-TsdA_cyt-c"/>
    <property type="match status" value="1"/>
</dbReference>
<dbReference type="SUPFAM" id="SSF46626">
    <property type="entry name" value="Cytochrome c"/>
    <property type="match status" value="2"/>
</dbReference>
<dbReference type="GO" id="GO:0020037">
    <property type="term" value="F:heme binding"/>
    <property type="evidence" value="ECO:0007669"/>
    <property type="project" value="InterPro"/>
</dbReference>
<dbReference type="PROSITE" id="PS51007">
    <property type="entry name" value="CYTC"/>
    <property type="match status" value="1"/>
</dbReference>
<keyword evidence="6" id="KW-0732">Signal</keyword>
<keyword evidence="3 4" id="KW-0408">Iron</keyword>
<dbReference type="InterPro" id="IPR051459">
    <property type="entry name" value="Cytochrome_c-type_DH"/>
</dbReference>
<evidence type="ECO:0000259" key="7">
    <source>
        <dbReference type="PROSITE" id="PS51007"/>
    </source>
</evidence>
<accession>A0A0R0AKU8</accession>
<dbReference type="RefSeq" id="WP_054659880.1">
    <property type="nucleotide sequence ID" value="NZ_BAZI01000250.1"/>
</dbReference>
<keyword evidence="9" id="KW-1185">Reference proteome</keyword>
<comment type="caution">
    <text evidence="8">The sequence shown here is derived from an EMBL/GenBank/DDBJ whole genome shotgun (WGS) entry which is preliminary data.</text>
</comment>
<evidence type="ECO:0000256" key="6">
    <source>
        <dbReference type="SAM" id="SignalP"/>
    </source>
</evidence>
<feature type="signal peptide" evidence="6">
    <location>
        <begin position="1"/>
        <end position="23"/>
    </location>
</feature>
<dbReference type="PANTHER" id="PTHR35008">
    <property type="entry name" value="BLL4482 PROTEIN-RELATED"/>
    <property type="match status" value="1"/>
</dbReference>
<feature type="domain" description="Cytochrome c" evidence="7">
    <location>
        <begin position="185"/>
        <end position="278"/>
    </location>
</feature>
<reference evidence="8 9" key="1">
    <citation type="submission" date="2015-10" db="EMBL/GenBank/DDBJ databases">
        <title>Genome sequencing and analysis of members of genus Stenotrophomonas.</title>
        <authorList>
            <person name="Patil P.P."/>
            <person name="Midha S."/>
            <person name="Patil P.B."/>
        </authorList>
    </citation>
    <scope>NUCLEOTIDE SEQUENCE [LARGE SCALE GENOMIC DNA]</scope>
    <source>
        <strain evidence="8 9">JCM 9942</strain>
    </source>
</reference>
<protein>
    <submittedName>
        <fullName evidence="8">Cytochrome C</fullName>
    </submittedName>
</protein>
<dbReference type="GO" id="GO:0046872">
    <property type="term" value="F:metal ion binding"/>
    <property type="evidence" value="ECO:0007669"/>
    <property type="project" value="UniProtKB-KW"/>
</dbReference>
<dbReference type="AlphaFoldDB" id="A0A0R0AKU8"/>
<dbReference type="InterPro" id="IPR036909">
    <property type="entry name" value="Cyt_c-like_dom_sf"/>
</dbReference>
<sequence>MNKSWMAAAAALLLAGAAGAWHAYTPPDLDAPEPVPMEVLDKDGKLLGHHLAPSAQEIAGLSNAAQVMLGRRLLNETARLLPDNVGNGLNCNSCHMANGREPLRNHYLNTGGNYPRYMPRPGKEIDLAERINGCFVRSMNGRKLAVESAEMQGMLAYMHWLGRGMAKGAKVSGKTEGPIDMSLRPDPVRGEQIYAAQCASCHGNNGEGMKDASGDYLFPPLWGEESFNIGAGMARLSKAAAFVKHNMPLAVTYEPPFGQTVLPDQDAIDVAEYFIKQPRPDFAGKVNDWPRDNKPKDARY</sequence>
<dbReference type="Proteomes" id="UP000050836">
    <property type="component" value="Unassembled WGS sequence"/>
</dbReference>
<organism evidence="8 9">
    <name type="scientific">Stenotrophomonas pictorum JCM 9942</name>
    <dbReference type="NCBI Taxonomy" id="1236960"/>
    <lineage>
        <taxon>Bacteria</taxon>
        <taxon>Pseudomonadati</taxon>
        <taxon>Pseudomonadota</taxon>
        <taxon>Gammaproteobacteria</taxon>
        <taxon>Lysobacterales</taxon>
        <taxon>Lysobacteraceae</taxon>
        <taxon>Stenotrophomonas</taxon>
    </lineage>
</organism>
<name>A0A0R0AKU8_9GAMM</name>
<keyword evidence="1 4" id="KW-0349">Heme</keyword>
<feature type="compositionally biased region" description="Basic and acidic residues" evidence="5">
    <location>
        <begin position="288"/>
        <end position="300"/>
    </location>
</feature>
<evidence type="ECO:0000256" key="1">
    <source>
        <dbReference type="ARBA" id="ARBA00022617"/>
    </source>
</evidence>
<dbReference type="OrthoDB" id="8215804at2"/>
<feature type="region of interest" description="Disordered" evidence="5">
    <location>
        <begin position="281"/>
        <end position="300"/>
    </location>
</feature>
<dbReference type="PANTHER" id="PTHR35008:SF4">
    <property type="entry name" value="BLL4482 PROTEIN"/>
    <property type="match status" value="1"/>
</dbReference>
<evidence type="ECO:0000256" key="4">
    <source>
        <dbReference type="PROSITE-ProRule" id="PRU00433"/>
    </source>
</evidence>
<evidence type="ECO:0000256" key="5">
    <source>
        <dbReference type="SAM" id="MobiDB-lite"/>
    </source>
</evidence>
<proteinExistence type="predicted"/>
<evidence type="ECO:0000256" key="2">
    <source>
        <dbReference type="ARBA" id="ARBA00022723"/>
    </source>
</evidence>
<dbReference type="Pfam" id="PF13442">
    <property type="entry name" value="Cytochrome_CBB3"/>
    <property type="match status" value="1"/>
</dbReference>
<dbReference type="Gene3D" id="1.10.760.10">
    <property type="entry name" value="Cytochrome c-like domain"/>
    <property type="match status" value="2"/>
</dbReference>
<evidence type="ECO:0000256" key="3">
    <source>
        <dbReference type="ARBA" id="ARBA00023004"/>
    </source>
</evidence>
<evidence type="ECO:0000313" key="9">
    <source>
        <dbReference type="Proteomes" id="UP000050836"/>
    </source>
</evidence>
<dbReference type="EMBL" id="LLXS01000020">
    <property type="protein sequence ID" value="KRG42238.1"/>
    <property type="molecule type" value="Genomic_DNA"/>
</dbReference>
<gene>
    <name evidence="8" type="ORF">ARC78_09860</name>
</gene>
<dbReference type="GO" id="GO:0009055">
    <property type="term" value="F:electron transfer activity"/>
    <property type="evidence" value="ECO:0007669"/>
    <property type="project" value="InterPro"/>
</dbReference>
<feature type="chain" id="PRO_5006390919" evidence="6">
    <location>
        <begin position="24"/>
        <end position="300"/>
    </location>
</feature>
<evidence type="ECO:0000313" key="8">
    <source>
        <dbReference type="EMBL" id="KRG42238.1"/>
    </source>
</evidence>
<dbReference type="InterPro" id="IPR009056">
    <property type="entry name" value="Cyt_c-like_dom"/>
</dbReference>